<dbReference type="PANTHER" id="PTHR30548">
    <property type="entry name" value="2-HYDROXYGLUTARYL-COA DEHYDRATASE, D-COMPONENT-RELATED"/>
    <property type="match status" value="1"/>
</dbReference>
<sequence length="386" mass="42936">MSTTEKLLTCIEHFKSIPEHSIVELDNFRERGGLVVGVYCIYAPSELIRATGAVPVGLCGKRHDPIQAAENDLPSSLCPLIKSSYGYAITDKCPFFSLSDVLAAESTCDGKKKMYELMGRLKPLHVMQLPHTQKGEAVHRYWVDSLHDLEAFLVTHGAQPIKSKELQRQIKLHNQMRTKLASVMHLAADERSPLRGSDLLAVQESKGFVVDIEGYLDQLDNLEQELRAYLAQPNLKPQSGPRLMLTGVPVGKGSEKVIRIAEELGARVVCMENCTGVKGLELLADEEATPYEALAERYLRIPCSCMSPNSGRKKSLGELGKEFGVHGVIDLTWLGCHTYNTEAYSVQKWVEEALGVPSLHLETDYSDSDVEQLRTRIEAYLELIDL</sequence>
<proteinExistence type="inferred from homology"/>
<dbReference type="Gene3D" id="3.40.50.11890">
    <property type="match status" value="1"/>
</dbReference>
<accession>A0A1N6HZR3</accession>
<dbReference type="OrthoDB" id="9810278at2"/>
<dbReference type="InterPro" id="IPR010327">
    <property type="entry name" value="FldB/FldC_alpha/beta"/>
</dbReference>
<dbReference type="InterPro" id="IPR047678">
    <property type="entry name" value="YjiM-like"/>
</dbReference>
<dbReference type="AlphaFoldDB" id="A0A1N6HZR3"/>
<dbReference type="Gene3D" id="3.40.50.11900">
    <property type="match status" value="1"/>
</dbReference>
<organism evidence="2 3">
    <name type="scientific">Halodesulfovibrio marinisediminis DSM 17456</name>
    <dbReference type="NCBI Taxonomy" id="1121457"/>
    <lineage>
        <taxon>Bacteria</taxon>
        <taxon>Pseudomonadati</taxon>
        <taxon>Thermodesulfobacteriota</taxon>
        <taxon>Desulfovibrionia</taxon>
        <taxon>Desulfovibrionales</taxon>
        <taxon>Desulfovibrionaceae</taxon>
        <taxon>Halodesulfovibrio</taxon>
    </lineage>
</organism>
<name>A0A1N6HZR3_9BACT</name>
<keyword evidence="3" id="KW-1185">Reference proteome</keyword>
<dbReference type="Pfam" id="PF06050">
    <property type="entry name" value="HGD-D"/>
    <property type="match status" value="1"/>
</dbReference>
<comment type="similarity">
    <text evidence="1">Belongs to the FldB/FldC dehydratase alpha/beta subunit family.</text>
</comment>
<protein>
    <submittedName>
        <fullName evidence="2">Benzoyl-CoA reductase/2-hydroxyglutaryl-CoA dehydratase subunit, BcrC/BadD/HgdB</fullName>
    </submittedName>
</protein>
<dbReference type="PANTHER" id="PTHR30548:SF6">
    <property type="entry name" value="DEHYDRATASE SUBUNIT YJIM-RELATED"/>
    <property type="match status" value="1"/>
</dbReference>
<dbReference type="STRING" id="1121457.SAMN02745161_2299"/>
<gene>
    <name evidence="2" type="ORF">SAMN02745161_2299</name>
</gene>
<reference evidence="3" key="1">
    <citation type="submission" date="2016-11" db="EMBL/GenBank/DDBJ databases">
        <authorList>
            <person name="Varghese N."/>
            <person name="Submissions S."/>
        </authorList>
    </citation>
    <scope>NUCLEOTIDE SEQUENCE [LARGE SCALE GENOMIC DNA]</scope>
    <source>
        <strain evidence="3">DSM 17456</strain>
    </source>
</reference>
<dbReference type="RefSeq" id="WP_074217079.1">
    <property type="nucleotide sequence ID" value="NZ_FSRG01000006.1"/>
</dbReference>
<evidence type="ECO:0000313" key="2">
    <source>
        <dbReference type="EMBL" id="SIO25135.1"/>
    </source>
</evidence>
<evidence type="ECO:0000313" key="3">
    <source>
        <dbReference type="Proteomes" id="UP000184694"/>
    </source>
</evidence>
<dbReference type="EMBL" id="FSRG01000006">
    <property type="protein sequence ID" value="SIO25135.1"/>
    <property type="molecule type" value="Genomic_DNA"/>
</dbReference>
<dbReference type="Proteomes" id="UP000184694">
    <property type="component" value="Unassembled WGS sequence"/>
</dbReference>
<evidence type="ECO:0000256" key="1">
    <source>
        <dbReference type="ARBA" id="ARBA00005806"/>
    </source>
</evidence>
<dbReference type="Gene3D" id="1.20.1270.370">
    <property type="match status" value="1"/>
</dbReference>
<dbReference type="NCBIfam" id="NF040772">
    <property type="entry name" value="double_cubane"/>
    <property type="match status" value="1"/>
</dbReference>